<feature type="transmembrane region" description="Helical" evidence="1">
    <location>
        <begin position="124"/>
        <end position="144"/>
    </location>
</feature>
<feature type="transmembrane region" description="Helical" evidence="1">
    <location>
        <begin position="398"/>
        <end position="420"/>
    </location>
</feature>
<dbReference type="EMBL" id="JBHSMG010000002">
    <property type="protein sequence ID" value="MFC5502306.1"/>
    <property type="molecule type" value="Genomic_DNA"/>
</dbReference>
<dbReference type="RefSeq" id="WP_386740005.1">
    <property type="nucleotide sequence ID" value="NZ_JBHSMG010000002.1"/>
</dbReference>
<evidence type="ECO:0000313" key="2">
    <source>
        <dbReference type="EMBL" id="MFC5502306.1"/>
    </source>
</evidence>
<keyword evidence="1" id="KW-1133">Transmembrane helix</keyword>
<evidence type="ECO:0000313" key="3">
    <source>
        <dbReference type="Proteomes" id="UP001596039"/>
    </source>
</evidence>
<name>A0ABW0NP16_9MICO</name>
<gene>
    <name evidence="2" type="ORF">ACFPJ4_08660</name>
</gene>
<evidence type="ECO:0000256" key="1">
    <source>
        <dbReference type="SAM" id="Phobius"/>
    </source>
</evidence>
<organism evidence="2 3">
    <name type="scientific">Lysinimonas soli</name>
    <dbReference type="NCBI Taxonomy" id="1074233"/>
    <lineage>
        <taxon>Bacteria</taxon>
        <taxon>Bacillati</taxon>
        <taxon>Actinomycetota</taxon>
        <taxon>Actinomycetes</taxon>
        <taxon>Micrococcales</taxon>
        <taxon>Microbacteriaceae</taxon>
        <taxon>Lysinimonas</taxon>
    </lineage>
</organism>
<reference evidence="3" key="1">
    <citation type="journal article" date="2019" name="Int. J. Syst. Evol. Microbiol.">
        <title>The Global Catalogue of Microorganisms (GCM) 10K type strain sequencing project: providing services to taxonomists for standard genome sequencing and annotation.</title>
        <authorList>
            <consortium name="The Broad Institute Genomics Platform"/>
            <consortium name="The Broad Institute Genome Sequencing Center for Infectious Disease"/>
            <person name="Wu L."/>
            <person name="Ma J."/>
        </authorList>
    </citation>
    <scope>NUCLEOTIDE SEQUENCE [LARGE SCALE GENOMIC DNA]</scope>
    <source>
        <strain evidence="3">CGMCC 4.6997</strain>
    </source>
</reference>
<protein>
    <submittedName>
        <fullName evidence="2">ABC transporter permease</fullName>
    </submittedName>
</protein>
<comment type="caution">
    <text evidence="2">The sequence shown here is derived from an EMBL/GenBank/DDBJ whole genome shotgun (WGS) entry which is preliminary data.</text>
</comment>
<feature type="transmembrane region" description="Helical" evidence="1">
    <location>
        <begin position="239"/>
        <end position="259"/>
    </location>
</feature>
<feature type="transmembrane region" description="Helical" evidence="1">
    <location>
        <begin position="347"/>
        <end position="369"/>
    </location>
</feature>
<feature type="transmembrane region" description="Helical" evidence="1">
    <location>
        <begin position="505"/>
        <end position="526"/>
    </location>
</feature>
<keyword evidence="3" id="KW-1185">Reference proteome</keyword>
<feature type="transmembrane region" description="Helical" evidence="1">
    <location>
        <begin position="182"/>
        <end position="200"/>
    </location>
</feature>
<feature type="transmembrane region" description="Helical" evidence="1">
    <location>
        <begin position="464"/>
        <end position="485"/>
    </location>
</feature>
<feature type="transmembrane region" description="Helical" evidence="1">
    <location>
        <begin position="440"/>
        <end position="457"/>
    </location>
</feature>
<feature type="transmembrane region" description="Helical" evidence="1">
    <location>
        <begin position="67"/>
        <end position="88"/>
    </location>
</feature>
<sequence length="533" mass="54404">MRRVLALQLRRDRVVLSVWIVAIAVTLAGSAATVASEFATASERTTVLSLSLATPSLLALRGNPNGASAGSLLFFDVFTFLAVAFGLMNTFFATRHGRADEEQGRRELIAASPIRRSAPLVSTALLGLAADAVLSLLSALGFIAAGYGGAGAWVAAAALGAIGLCFLGIGMLAGELAATSRAANSIGVVAVLLAYALRAAGDALGTPHIAALTLDPGWPSWLSPIGWGQQTLAFTENRIWPVLLLLALAVAAGGTAFAVHARRDLGASLLPERDGRAIARRSLRSLLGLDWRLHWPSVLGWAVGAALLGVATGALASAADDLVAGNAQVLTVLEQLSPSGGVDTAGLFIETVMIMIGMLAAAAGIQAVLRLRGEEAEGRAELVLAAPVGRVRWLGDSLVVGAVATSSVAAAAGLAAALGFAATGHSVNGWHALGQAFAELPAAVTMVAVAAVLIAVLPRISTLGSWVIFAAAIVIGLFGQLLKLPQAVRDASPFSHVPTVPFTDWGPSLVLTAVAFALAAVALVLVRRRDLST</sequence>
<feature type="transmembrane region" description="Helical" evidence="1">
    <location>
        <begin position="150"/>
        <end position="170"/>
    </location>
</feature>
<keyword evidence="1" id="KW-0812">Transmembrane</keyword>
<feature type="transmembrane region" description="Helical" evidence="1">
    <location>
        <begin position="298"/>
        <end position="319"/>
    </location>
</feature>
<accession>A0ABW0NP16</accession>
<dbReference type="Proteomes" id="UP001596039">
    <property type="component" value="Unassembled WGS sequence"/>
</dbReference>
<proteinExistence type="predicted"/>
<keyword evidence="1" id="KW-0472">Membrane</keyword>